<gene>
    <name evidence="2" type="ORF">C7Y72_03875</name>
</gene>
<dbReference type="RefSeq" id="WP_107567287.1">
    <property type="nucleotide sequence ID" value="NZ_PYYB01000001.1"/>
</dbReference>
<dbReference type="AlphaFoldDB" id="A0A2T4UHZ4"/>
<accession>A0A2T4UHZ4</accession>
<reference evidence="2 3" key="1">
    <citation type="submission" date="2018-03" db="EMBL/GenBank/DDBJ databases">
        <title>Aquarubrobacter algicola gen. nov., sp. nov., a novel actinobacterium isolated from shallow eutrophic lake during the end of cyanobacterial harmful algal blooms.</title>
        <authorList>
            <person name="Chun S.J."/>
        </authorList>
    </citation>
    <scope>NUCLEOTIDE SEQUENCE [LARGE SCALE GENOMIC DNA]</scope>
    <source>
        <strain evidence="2 3">Seoho-28</strain>
    </source>
</reference>
<organism evidence="2 3">
    <name type="scientific">Paraconexibacter algicola</name>
    <dbReference type="NCBI Taxonomy" id="2133960"/>
    <lineage>
        <taxon>Bacteria</taxon>
        <taxon>Bacillati</taxon>
        <taxon>Actinomycetota</taxon>
        <taxon>Thermoleophilia</taxon>
        <taxon>Solirubrobacterales</taxon>
        <taxon>Paraconexibacteraceae</taxon>
        <taxon>Paraconexibacter</taxon>
    </lineage>
</organism>
<sequence>MSRPARILAVAAATALVATGTSATAATGGPTPLAPSNGKSLTAGKAFTFKVRSRGQGAVFLKVSKSKKKGKDGTLAAKDDLYFRKMGKKGSTFSKKTETYSALEDYFLNKPGRYYWQAYRIDCAAQSDCNVEGAIRSFRIR</sequence>
<evidence type="ECO:0000313" key="3">
    <source>
        <dbReference type="Proteomes" id="UP000240739"/>
    </source>
</evidence>
<dbReference type="Proteomes" id="UP000240739">
    <property type="component" value="Unassembled WGS sequence"/>
</dbReference>
<name>A0A2T4UHZ4_9ACTN</name>
<evidence type="ECO:0000256" key="1">
    <source>
        <dbReference type="SAM" id="SignalP"/>
    </source>
</evidence>
<feature type="chain" id="PRO_5016381074" description="Secreted protein" evidence="1">
    <location>
        <begin position="26"/>
        <end position="141"/>
    </location>
</feature>
<dbReference type="OrthoDB" id="5244958at2"/>
<proteinExistence type="predicted"/>
<evidence type="ECO:0008006" key="4">
    <source>
        <dbReference type="Google" id="ProtNLM"/>
    </source>
</evidence>
<feature type="signal peptide" evidence="1">
    <location>
        <begin position="1"/>
        <end position="25"/>
    </location>
</feature>
<comment type="caution">
    <text evidence="2">The sequence shown here is derived from an EMBL/GenBank/DDBJ whole genome shotgun (WGS) entry which is preliminary data.</text>
</comment>
<protein>
    <recommendedName>
        <fullName evidence="4">Secreted protein</fullName>
    </recommendedName>
</protein>
<dbReference type="EMBL" id="PYYB01000001">
    <property type="protein sequence ID" value="PTL58850.1"/>
    <property type="molecule type" value="Genomic_DNA"/>
</dbReference>
<keyword evidence="1" id="KW-0732">Signal</keyword>
<evidence type="ECO:0000313" key="2">
    <source>
        <dbReference type="EMBL" id="PTL58850.1"/>
    </source>
</evidence>
<keyword evidence="3" id="KW-1185">Reference proteome</keyword>